<evidence type="ECO:0000256" key="1">
    <source>
        <dbReference type="SAM" id="MobiDB-lite"/>
    </source>
</evidence>
<feature type="compositionally biased region" description="Polar residues" evidence="1">
    <location>
        <begin position="55"/>
        <end position="76"/>
    </location>
</feature>
<feature type="region of interest" description="Disordered" evidence="1">
    <location>
        <begin position="1"/>
        <end position="24"/>
    </location>
</feature>
<dbReference type="EMBL" id="BK014662">
    <property type="protein sequence ID" value="DAD66509.1"/>
    <property type="molecule type" value="Genomic_DNA"/>
</dbReference>
<name>A0A8S5L9A9_9CAUD</name>
<accession>A0A8S5L9A9</accession>
<proteinExistence type="predicted"/>
<reference evidence="2" key="1">
    <citation type="journal article" date="2021" name="Proc. Natl. Acad. Sci. U.S.A.">
        <title>A Catalog of Tens of Thousands of Viruses from Human Metagenomes Reveals Hidden Associations with Chronic Diseases.</title>
        <authorList>
            <person name="Tisza M.J."/>
            <person name="Buck C.B."/>
        </authorList>
    </citation>
    <scope>NUCLEOTIDE SEQUENCE</scope>
    <source>
        <strain evidence="2">CtPuP5</strain>
    </source>
</reference>
<sequence length="171" mass="19697">MFKKQLDRENLSKPTEKNSKNVNDVKKVNFDEILSQIPSDDEYQKQLEEKIKEMSGSSNHRVWKTSNGEDLPSTNLHTERLNDPFNNAPKVNISDLVSTEEDVRVVVEHVFCPKCGEELISVAPVMWNLFDLKKIVRTECPKCDFKAITNTAVPSVKFYNKNNELIKAFHE</sequence>
<keyword evidence="2" id="KW-0689">Ribosomal protein</keyword>
<evidence type="ECO:0000313" key="2">
    <source>
        <dbReference type="EMBL" id="DAD66509.1"/>
    </source>
</evidence>
<protein>
    <submittedName>
        <fullName evidence="2">Ribosomal protein S27A</fullName>
    </submittedName>
</protein>
<feature type="region of interest" description="Disordered" evidence="1">
    <location>
        <begin position="54"/>
        <end position="83"/>
    </location>
</feature>
<organism evidence="2">
    <name type="scientific">Myoviridae sp. ctPuP5</name>
    <dbReference type="NCBI Taxonomy" id="2823543"/>
    <lineage>
        <taxon>Viruses</taxon>
        <taxon>Duplodnaviria</taxon>
        <taxon>Heunggongvirae</taxon>
        <taxon>Uroviricota</taxon>
        <taxon>Caudoviricetes</taxon>
    </lineage>
</organism>
<keyword evidence="2" id="KW-0687">Ribonucleoprotein</keyword>